<keyword evidence="2" id="KW-1185">Reference proteome</keyword>
<accession>A0A9P0HBN6</accession>
<gene>
    <name evidence="1" type="ORF">NEZAVI_LOCUS8526</name>
</gene>
<evidence type="ECO:0000313" key="2">
    <source>
        <dbReference type="Proteomes" id="UP001152798"/>
    </source>
</evidence>
<sequence length="75" mass="8411">MVVFVAMEYNITLGILGANINDMFDNSKNQGLWLGIDHVSISSKLLPIIQSFRNHKFPCSALASSLWMEDQKPDV</sequence>
<organism evidence="1 2">
    <name type="scientific">Nezara viridula</name>
    <name type="common">Southern green stink bug</name>
    <name type="synonym">Cimex viridulus</name>
    <dbReference type="NCBI Taxonomy" id="85310"/>
    <lineage>
        <taxon>Eukaryota</taxon>
        <taxon>Metazoa</taxon>
        <taxon>Ecdysozoa</taxon>
        <taxon>Arthropoda</taxon>
        <taxon>Hexapoda</taxon>
        <taxon>Insecta</taxon>
        <taxon>Pterygota</taxon>
        <taxon>Neoptera</taxon>
        <taxon>Paraneoptera</taxon>
        <taxon>Hemiptera</taxon>
        <taxon>Heteroptera</taxon>
        <taxon>Panheteroptera</taxon>
        <taxon>Pentatomomorpha</taxon>
        <taxon>Pentatomoidea</taxon>
        <taxon>Pentatomidae</taxon>
        <taxon>Pentatominae</taxon>
        <taxon>Nezara</taxon>
    </lineage>
</organism>
<reference evidence="1" key="1">
    <citation type="submission" date="2022-01" db="EMBL/GenBank/DDBJ databases">
        <authorList>
            <person name="King R."/>
        </authorList>
    </citation>
    <scope>NUCLEOTIDE SEQUENCE</scope>
</reference>
<proteinExistence type="predicted"/>
<protein>
    <submittedName>
        <fullName evidence="1">Uncharacterized protein</fullName>
    </submittedName>
</protein>
<evidence type="ECO:0000313" key="1">
    <source>
        <dbReference type="EMBL" id="CAH1398977.1"/>
    </source>
</evidence>
<dbReference type="AlphaFoldDB" id="A0A9P0HBN6"/>
<name>A0A9P0HBN6_NEZVI</name>
<dbReference type="EMBL" id="OV725080">
    <property type="protein sequence ID" value="CAH1398977.1"/>
    <property type="molecule type" value="Genomic_DNA"/>
</dbReference>
<dbReference type="Proteomes" id="UP001152798">
    <property type="component" value="Chromosome 4"/>
</dbReference>